<organism evidence="2 3">
    <name type="scientific">Streptomyces lanatus</name>
    <dbReference type="NCBI Taxonomy" id="66900"/>
    <lineage>
        <taxon>Bacteria</taxon>
        <taxon>Bacillati</taxon>
        <taxon>Actinomycetota</taxon>
        <taxon>Actinomycetes</taxon>
        <taxon>Kitasatosporales</taxon>
        <taxon>Streptomycetaceae</taxon>
        <taxon>Streptomyces</taxon>
    </lineage>
</organism>
<keyword evidence="2" id="KW-0378">Hydrolase</keyword>
<proteinExistence type="predicted"/>
<feature type="domain" description="Putative restriction endonuclease" evidence="1">
    <location>
        <begin position="10"/>
        <end position="152"/>
    </location>
</feature>
<keyword evidence="3" id="KW-1185">Reference proteome</keyword>
<keyword evidence="2" id="KW-0540">Nuclease</keyword>
<gene>
    <name evidence="2" type="ORF">ABT384_01965</name>
</gene>
<dbReference type="GO" id="GO:0004519">
    <property type="term" value="F:endonuclease activity"/>
    <property type="evidence" value="ECO:0007669"/>
    <property type="project" value="UniProtKB-KW"/>
</dbReference>
<protein>
    <submittedName>
        <fullName evidence="2">Uma2 family endonuclease</fullName>
    </submittedName>
</protein>
<dbReference type="Proteomes" id="UP001486207">
    <property type="component" value="Unassembled WGS sequence"/>
</dbReference>
<comment type="caution">
    <text evidence="2">The sequence shown here is derived from an EMBL/GenBank/DDBJ whole genome shotgun (WGS) entry which is preliminary data.</text>
</comment>
<evidence type="ECO:0000313" key="3">
    <source>
        <dbReference type="Proteomes" id="UP001486207"/>
    </source>
</evidence>
<reference evidence="2 3" key="1">
    <citation type="submission" date="2024-06" db="EMBL/GenBank/DDBJ databases">
        <title>The Natural Products Discovery Center: Release of the First 8490 Sequenced Strains for Exploring Actinobacteria Biosynthetic Diversity.</title>
        <authorList>
            <person name="Kalkreuter E."/>
            <person name="Kautsar S.A."/>
            <person name="Yang D."/>
            <person name="Bader C.D."/>
            <person name="Teijaro C.N."/>
            <person name="Fluegel L."/>
            <person name="Davis C.M."/>
            <person name="Simpson J.R."/>
            <person name="Lauterbach L."/>
            <person name="Steele A.D."/>
            <person name="Gui C."/>
            <person name="Meng S."/>
            <person name="Li G."/>
            <person name="Viehrig K."/>
            <person name="Ye F."/>
            <person name="Su P."/>
            <person name="Kiefer A.F."/>
            <person name="Nichols A."/>
            <person name="Cepeda A.J."/>
            <person name="Yan W."/>
            <person name="Fan B."/>
            <person name="Jiang Y."/>
            <person name="Adhikari A."/>
            <person name="Zheng C.-J."/>
            <person name="Schuster L."/>
            <person name="Cowan T.M."/>
            <person name="Smanski M.J."/>
            <person name="Chevrette M.G."/>
            <person name="De Carvalho L.P.S."/>
            <person name="Shen B."/>
        </authorList>
    </citation>
    <scope>NUCLEOTIDE SEQUENCE [LARGE SCALE GENOMIC DNA]</scope>
    <source>
        <strain evidence="2 3">NPDC000155</strain>
    </source>
</reference>
<dbReference type="InterPro" id="IPR012296">
    <property type="entry name" value="Nuclease_put_TT1808"/>
</dbReference>
<dbReference type="SUPFAM" id="SSF52980">
    <property type="entry name" value="Restriction endonuclease-like"/>
    <property type="match status" value="1"/>
</dbReference>
<name>A0ABV1XII6_9ACTN</name>
<dbReference type="Gene3D" id="3.90.1570.10">
    <property type="entry name" value="tt1808, chain A"/>
    <property type="match status" value="1"/>
</dbReference>
<evidence type="ECO:0000313" key="2">
    <source>
        <dbReference type="EMBL" id="MER7371413.1"/>
    </source>
</evidence>
<dbReference type="PANTHER" id="PTHR35400:SF3">
    <property type="entry name" value="SLL1072 PROTEIN"/>
    <property type="match status" value="1"/>
</dbReference>
<dbReference type="EMBL" id="JBEPFB010000001">
    <property type="protein sequence ID" value="MER7371413.1"/>
    <property type="molecule type" value="Genomic_DNA"/>
</dbReference>
<dbReference type="CDD" id="cd06260">
    <property type="entry name" value="DUF820-like"/>
    <property type="match status" value="1"/>
</dbReference>
<dbReference type="InterPro" id="IPR008538">
    <property type="entry name" value="Uma2"/>
</dbReference>
<dbReference type="Pfam" id="PF05685">
    <property type="entry name" value="Uma2"/>
    <property type="match status" value="1"/>
</dbReference>
<accession>A0ABV1XII6</accession>
<dbReference type="InterPro" id="IPR011335">
    <property type="entry name" value="Restrct_endonuc-II-like"/>
</dbReference>
<sequence length="189" mass="21392">MNDRDMIKFFEELEPPEGIRVELLRRAIVMSPSPDLVHNRDVTEAADQIPRLRWFRPQTQCVDMLDDVSAPVPDLVVTERGVGPDQGTYMPSEVVTALVEVVSRTSVDRDYGIKRELYAASAVPVYLIIDPIMAHCVLFTDPKGSGEEADYQVQRLSRFGCPVPIECLGIELDTTRFVTFTDVRPHRYP</sequence>
<keyword evidence="2" id="KW-0255">Endonuclease</keyword>
<evidence type="ECO:0000259" key="1">
    <source>
        <dbReference type="Pfam" id="PF05685"/>
    </source>
</evidence>
<dbReference type="PANTHER" id="PTHR35400">
    <property type="entry name" value="SLR1083 PROTEIN"/>
    <property type="match status" value="1"/>
</dbReference>
<dbReference type="RefSeq" id="WP_308437633.1">
    <property type="nucleotide sequence ID" value="NZ_BNBM01000002.1"/>
</dbReference>